<proteinExistence type="predicted"/>
<dbReference type="OrthoDB" id="10294072at2759"/>
<evidence type="ECO:0000313" key="2">
    <source>
        <dbReference type="Proteomes" id="UP000521943"/>
    </source>
</evidence>
<accession>A0A8H6MD11</accession>
<reference evidence="1 2" key="1">
    <citation type="submission" date="2020-07" db="EMBL/GenBank/DDBJ databases">
        <title>Comparative genomics of pyrophilous fungi reveals a link between fire events and developmental genes.</title>
        <authorList>
            <consortium name="DOE Joint Genome Institute"/>
            <person name="Steindorff A.S."/>
            <person name="Carver A."/>
            <person name="Calhoun S."/>
            <person name="Stillman K."/>
            <person name="Liu H."/>
            <person name="Lipzen A."/>
            <person name="Pangilinan J."/>
            <person name="Labutti K."/>
            <person name="Bruns T.D."/>
            <person name="Grigoriev I.V."/>
        </authorList>
    </citation>
    <scope>NUCLEOTIDE SEQUENCE [LARGE SCALE GENOMIC DNA]</scope>
    <source>
        <strain evidence="1 2">CBS 144469</strain>
    </source>
</reference>
<dbReference type="AlphaFoldDB" id="A0A8H6MD11"/>
<keyword evidence="2" id="KW-1185">Reference proteome</keyword>
<dbReference type="Proteomes" id="UP000521943">
    <property type="component" value="Unassembled WGS sequence"/>
</dbReference>
<name>A0A8H6MD11_9AGAR</name>
<comment type="caution">
    <text evidence="1">The sequence shown here is derived from an EMBL/GenBank/DDBJ whole genome shotgun (WGS) entry which is preliminary data.</text>
</comment>
<protein>
    <submittedName>
        <fullName evidence="1">Uncharacterized protein</fullName>
    </submittedName>
</protein>
<evidence type="ECO:0000313" key="1">
    <source>
        <dbReference type="EMBL" id="KAF6760641.1"/>
    </source>
</evidence>
<gene>
    <name evidence="1" type="ORF">DFP72DRAFT_1166247</name>
</gene>
<dbReference type="EMBL" id="JACGCI010000012">
    <property type="protein sequence ID" value="KAF6760641.1"/>
    <property type="molecule type" value="Genomic_DNA"/>
</dbReference>
<organism evidence="1 2">
    <name type="scientific">Ephemerocybe angulata</name>
    <dbReference type="NCBI Taxonomy" id="980116"/>
    <lineage>
        <taxon>Eukaryota</taxon>
        <taxon>Fungi</taxon>
        <taxon>Dikarya</taxon>
        <taxon>Basidiomycota</taxon>
        <taxon>Agaricomycotina</taxon>
        <taxon>Agaricomycetes</taxon>
        <taxon>Agaricomycetidae</taxon>
        <taxon>Agaricales</taxon>
        <taxon>Agaricineae</taxon>
        <taxon>Psathyrellaceae</taxon>
        <taxon>Ephemerocybe</taxon>
    </lineage>
</organism>
<sequence>MSDFPQEISECTVDEARDDDQFLKALGLTARSWVEHTREYLFQSISVDARDTSPEGACHALVLLIKKRPSIQFYFGHLTIRVKDTLPSVIHFAGTDVHMTEGLASLLPLLSFVTTLSIVGTGDGGRSSWTNIPRLVRDRLLDLISRSKIDSLHIHKIGDIPGALFAHLPHLQHLRLFSASSSATSFHESGYSTQFYSPPRPSIRTLQVYDSHLLAFALFWPLPTQTGPRARLDTHQLLELEIYTDFDDHNVGRAWSAVLDHCSTIEKYTVVQDCEYPPTKHFPQTVLNLRRFPNLQVLQLSWYYTIIPEGGFNHNPLPGFVTNLAQIENHNQLRTVELNVRCEHYNRIAFDFVTTPRLGMPRSLVQICMFDEFWGQFDWVLSQCGFSQLMEVYVHWVSPLPPCEDSLHEVYLRGGLPRLIAKGVQLSSSIKNIQGGELD</sequence>